<accession>A0A9W8Z586</accession>
<evidence type="ECO:0008006" key="3">
    <source>
        <dbReference type="Google" id="ProtNLM"/>
    </source>
</evidence>
<evidence type="ECO:0000313" key="1">
    <source>
        <dbReference type="EMBL" id="KAJ4397049.1"/>
    </source>
</evidence>
<comment type="caution">
    <text evidence="1">The sequence shown here is derived from an EMBL/GenBank/DDBJ whole genome shotgun (WGS) entry which is preliminary data.</text>
</comment>
<proteinExistence type="predicted"/>
<organism evidence="1 2">
    <name type="scientific">Gnomoniopsis smithogilvyi</name>
    <dbReference type="NCBI Taxonomy" id="1191159"/>
    <lineage>
        <taxon>Eukaryota</taxon>
        <taxon>Fungi</taxon>
        <taxon>Dikarya</taxon>
        <taxon>Ascomycota</taxon>
        <taxon>Pezizomycotina</taxon>
        <taxon>Sordariomycetes</taxon>
        <taxon>Sordariomycetidae</taxon>
        <taxon>Diaporthales</taxon>
        <taxon>Gnomoniaceae</taxon>
        <taxon>Gnomoniopsis</taxon>
    </lineage>
</organism>
<evidence type="ECO:0000313" key="2">
    <source>
        <dbReference type="Proteomes" id="UP001140453"/>
    </source>
</evidence>
<dbReference type="OrthoDB" id="5132222at2759"/>
<name>A0A9W8Z586_9PEZI</name>
<dbReference type="Proteomes" id="UP001140453">
    <property type="component" value="Unassembled WGS sequence"/>
</dbReference>
<gene>
    <name evidence="1" type="ORF">N0V93_001273</name>
</gene>
<reference evidence="1" key="1">
    <citation type="submission" date="2022-10" db="EMBL/GenBank/DDBJ databases">
        <title>Tapping the CABI collections for fungal endophytes: first genome assemblies for Collariella, Neodidymelliopsis, Ascochyta clinopodiicola, Didymella pomorum, Didymosphaeria variabile, Neocosmospora piperis and Neocucurbitaria cava.</title>
        <authorList>
            <person name="Hill R."/>
        </authorList>
    </citation>
    <scope>NUCLEOTIDE SEQUENCE</scope>
    <source>
        <strain evidence="1">IMI 355082</strain>
    </source>
</reference>
<protein>
    <recommendedName>
        <fullName evidence="3">C2H2-type domain-containing protein</fullName>
    </recommendedName>
</protein>
<sequence>MPSLGSTTLLRGFKVSISVLDAFLAANCVPETFGTPPFHRDHPDNDSISKLLFSKITEYGPAAVKNQFRVVIPSRAPYNASRIAYVTHAWATVYAHREVDLENDLPAAVPEGFEDLRQEILSHGDGVNGVKDTEKIPDEGKMGVYMVYTFEIRGSFTPSELLDRKKTRQVCDQCNATFEDPHHAFGMRQKHRILAHGSKEGTNPLPNA</sequence>
<keyword evidence="2" id="KW-1185">Reference proteome</keyword>
<dbReference type="EMBL" id="JAPEVB010000001">
    <property type="protein sequence ID" value="KAJ4397049.1"/>
    <property type="molecule type" value="Genomic_DNA"/>
</dbReference>
<dbReference type="AlphaFoldDB" id="A0A9W8Z586"/>